<dbReference type="AlphaFoldDB" id="A0AAD7CXQ8"/>
<evidence type="ECO:0000313" key="2">
    <source>
        <dbReference type="EMBL" id="KAJ7669073.1"/>
    </source>
</evidence>
<evidence type="ECO:0000313" key="3">
    <source>
        <dbReference type="Proteomes" id="UP001221757"/>
    </source>
</evidence>
<feature type="compositionally biased region" description="Basic residues" evidence="1">
    <location>
        <begin position="70"/>
        <end position="79"/>
    </location>
</feature>
<dbReference type="Proteomes" id="UP001221757">
    <property type="component" value="Unassembled WGS sequence"/>
</dbReference>
<proteinExistence type="predicted"/>
<name>A0AAD7CXQ8_MYCRO</name>
<keyword evidence="3" id="KW-1185">Reference proteome</keyword>
<feature type="compositionally biased region" description="Polar residues" evidence="1">
    <location>
        <begin position="1"/>
        <end position="12"/>
    </location>
</feature>
<comment type="caution">
    <text evidence="2">The sequence shown here is derived from an EMBL/GenBank/DDBJ whole genome shotgun (WGS) entry which is preliminary data.</text>
</comment>
<organism evidence="2 3">
    <name type="scientific">Mycena rosella</name>
    <name type="common">Pink bonnet</name>
    <name type="synonym">Agaricus rosellus</name>
    <dbReference type="NCBI Taxonomy" id="1033263"/>
    <lineage>
        <taxon>Eukaryota</taxon>
        <taxon>Fungi</taxon>
        <taxon>Dikarya</taxon>
        <taxon>Basidiomycota</taxon>
        <taxon>Agaricomycotina</taxon>
        <taxon>Agaricomycetes</taxon>
        <taxon>Agaricomycetidae</taxon>
        <taxon>Agaricales</taxon>
        <taxon>Marasmiineae</taxon>
        <taxon>Mycenaceae</taxon>
        <taxon>Mycena</taxon>
    </lineage>
</organism>
<feature type="region of interest" description="Disordered" evidence="1">
    <location>
        <begin position="59"/>
        <end position="100"/>
    </location>
</feature>
<protein>
    <submittedName>
        <fullName evidence="2">Uncharacterized protein</fullName>
    </submittedName>
</protein>
<dbReference type="EMBL" id="JARKIE010000189">
    <property type="protein sequence ID" value="KAJ7669073.1"/>
    <property type="molecule type" value="Genomic_DNA"/>
</dbReference>
<reference evidence="2" key="1">
    <citation type="submission" date="2023-03" db="EMBL/GenBank/DDBJ databases">
        <title>Massive genome expansion in bonnet fungi (Mycena s.s.) driven by repeated elements and novel gene families across ecological guilds.</title>
        <authorList>
            <consortium name="Lawrence Berkeley National Laboratory"/>
            <person name="Harder C.B."/>
            <person name="Miyauchi S."/>
            <person name="Viragh M."/>
            <person name="Kuo A."/>
            <person name="Thoen E."/>
            <person name="Andreopoulos B."/>
            <person name="Lu D."/>
            <person name="Skrede I."/>
            <person name="Drula E."/>
            <person name="Henrissat B."/>
            <person name="Morin E."/>
            <person name="Kohler A."/>
            <person name="Barry K."/>
            <person name="LaButti K."/>
            <person name="Morin E."/>
            <person name="Salamov A."/>
            <person name="Lipzen A."/>
            <person name="Mereny Z."/>
            <person name="Hegedus B."/>
            <person name="Baldrian P."/>
            <person name="Stursova M."/>
            <person name="Weitz H."/>
            <person name="Taylor A."/>
            <person name="Grigoriev I.V."/>
            <person name="Nagy L.G."/>
            <person name="Martin F."/>
            <person name="Kauserud H."/>
        </authorList>
    </citation>
    <scope>NUCLEOTIDE SEQUENCE</scope>
    <source>
        <strain evidence="2">CBHHK067</strain>
    </source>
</reference>
<feature type="region of interest" description="Disordered" evidence="1">
    <location>
        <begin position="1"/>
        <end position="26"/>
    </location>
</feature>
<accession>A0AAD7CXQ8</accession>
<gene>
    <name evidence="2" type="ORF">B0H17DRAFT_1335778</name>
</gene>
<sequence>MSSDNDTLTVRNASEGGDADGYAGVGLSGVQAAPSAQQQAQLAALLSFKPSSRDVIGGIAPHIFDDQRRPYRPRPRRRATSPDCRPRPSSPAPRRSPLRLSAVISVDEHGAGAQPRRDDNIVIELYTTPSLPTETNSNPMLTPVTQRKPKRRSFRIDRVFKTFILRLK</sequence>
<evidence type="ECO:0000256" key="1">
    <source>
        <dbReference type="SAM" id="MobiDB-lite"/>
    </source>
</evidence>